<protein>
    <submittedName>
        <fullName evidence="1">Uncharacterized protein</fullName>
    </submittedName>
</protein>
<accession>A0A979GWM8</accession>
<evidence type="ECO:0000313" key="1">
    <source>
        <dbReference type="EMBL" id="ACU60620.1"/>
    </source>
</evidence>
<dbReference type="KEGG" id="cpi:Cpin_3153"/>
<dbReference type="AlphaFoldDB" id="A0A979GWM8"/>
<sequence length="267" mass="30129">MNFLKMLKSRLGKKTLRPTPAPSSTSQGQTTVRYLNNHNILKFLDDLERYTVRDLKELTRVARTNEWLDKFRKRKGEGRCATAAASLCFAVIEQVGLILRNDLVDPANPADLTLARTALKKGNSRNAESFFAYAQSKGIQTINNSYLQAIYILFRNKITHNLFPAHGLGVSQDSRNNLTDLVISINGANSLSINALVDCIVRVILNLRKDVNDSGNYYLVLSLNDTLTRLSDAEITNLRNKYADPDTIRKYPALQTELHRLLPGFRF</sequence>
<organism evidence="1 2">
    <name type="scientific">Chitinophaga pinensis (strain ATCC 43595 / DSM 2588 / LMG 13176 / NBRC 15968 / NCIMB 11800 / UQM 2034)</name>
    <dbReference type="NCBI Taxonomy" id="485918"/>
    <lineage>
        <taxon>Bacteria</taxon>
        <taxon>Pseudomonadati</taxon>
        <taxon>Bacteroidota</taxon>
        <taxon>Chitinophagia</taxon>
        <taxon>Chitinophagales</taxon>
        <taxon>Chitinophagaceae</taxon>
        <taxon>Chitinophaga</taxon>
    </lineage>
</organism>
<proteinExistence type="predicted"/>
<reference evidence="1 2" key="2">
    <citation type="journal article" date="2010" name="Stand. Genomic Sci.">
        <title>Complete genome sequence of Chitinophaga pinensis type strain (UQM 2034).</title>
        <authorList>
            <person name="Glavina Del Rio T."/>
            <person name="Abt B."/>
            <person name="Spring S."/>
            <person name="Lapidus A."/>
            <person name="Nolan M."/>
            <person name="Tice H."/>
            <person name="Copeland A."/>
            <person name="Cheng J.F."/>
            <person name="Chen F."/>
            <person name="Bruce D."/>
            <person name="Goodwin L."/>
            <person name="Pitluck S."/>
            <person name="Ivanova N."/>
            <person name="Mavromatis K."/>
            <person name="Mikhailova N."/>
            <person name="Pati A."/>
            <person name="Chen A."/>
            <person name="Palaniappan K."/>
            <person name="Land M."/>
            <person name="Hauser L."/>
            <person name="Chang Y.J."/>
            <person name="Jeffries C.D."/>
            <person name="Chain P."/>
            <person name="Saunders E."/>
            <person name="Detter J.C."/>
            <person name="Brettin T."/>
            <person name="Rohde M."/>
            <person name="Goker M."/>
            <person name="Bristow J."/>
            <person name="Eisen J.A."/>
            <person name="Markowitz V."/>
            <person name="Hugenholtz P."/>
            <person name="Kyrpides N.C."/>
            <person name="Klenk H.P."/>
            <person name="Lucas S."/>
        </authorList>
    </citation>
    <scope>NUCLEOTIDE SEQUENCE [LARGE SCALE GENOMIC DNA]</scope>
    <source>
        <strain evidence="2">ATCC 43595 / DSM 2588 / LMG 13176 / NBRC 15968 / NCIMB 11800 / UQM 2034</strain>
    </source>
</reference>
<dbReference type="RefSeq" id="WP_012790796.1">
    <property type="nucleotide sequence ID" value="NC_013132.1"/>
</dbReference>
<name>A0A979GWM8_CHIPD</name>
<dbReference type="EMBL" id="CP001699">
    <property type="protein sequence ID" value="ACU60620.1"/>
    <property type="molecule type" value="Genomic_DNA"/>
</dbReference>
<evidence type="ECO:0000313" key="2">
    <source>
        <dbReference type="Proteomes" id="UP000002215"/>
    </source>
</evidence>
<reference evidence="2" key="1">
    <citation type="submission" date="2009-08" db="EMBL/GenBank/DDBJ databases">
        <title>The complete genome of Chitinophaga pinensis DSM 2588.</title>
        <authorList>
            <consortium name="US DOE Joint Genome Institute (JGI-PGF)"/>
            <person name="Lucas S."/>
            <person name="Copeland A."/>
            <person name="Lapidus A."/>
            <person name="Glavina del Rio T."/>
            <person name="Dalin E."/>
            <person name="Tice H."/>
            <person name="Bruce D."/>
            <person name="Goodwin L."/>
            <person name="Pitluck S."/>
            <person name="Kyrpides N."/>
            <person name="Mavromatis K."/>
            <person name="Ivanova N."/>
            <person name="Mikhailova N."/>
            <person name="Sims D."/>
            <person name="Meinche L."/>
            <person name="Brettin T."/>
            <person name="Detter J.C."/>
            <person name="Han C."/>
            <person name="Larimer F."/>
            <person name="Land M."/>
            <person name="Hauser L."/>
            <person name="Markowitz V."/>
            <person name="Cheng J.-F."/>
            <person name="Hugenholtz P."/>
            <person name="Woyke T."/>
            <person name="Wu D."/>
            <person name="Spring S."/>
            <person name="Klenk H.-P."/>
            <person name="Eisen J.A."/>
        </authorList>
    </citation>
    <scope>NUCLEOTIDE SEQUENCE [LARGE SCALE GENOMIC DNA]</scope>
    <source>
        <strain evidence="2">ATCC 43595 / DSM 2588 / LMG 13176 / NBRC 15968 / NCIMB 11800 / UQM 2034</strain>
    </source>
</reference>
<dbReference type="Proteomes" id="UP000002215">
    <property type="component" value="Chromosome"/>
</dbReference>
<gene>
    <name evidence="1" type="ordered locus">Cpin_3153</name>
</gene>